<organism evidence="1 2">
    <name type="scientific">Phaeobacter gallaeciensis</name>
    <dbReference type="NCBI Taxonomy" id="60890"/>
    <lineage>
        <taxon>Bacteria</taxon>
        <taxon>Pseudomonadati</taxon>
        <taxon>Pseudomonadota</taxon>
        <taxon>Alphaproteobacteria</taxon>
        <taxon>Rhodobacterales</taxon>
        <taxon>Roseobacteraceae</taxon>
        <taxon>Phaeobacter</taxon>
    </lineage>
</organism>
<dbReference type="InterPro" id="IPR011051">
    <property type="entry name" value="RmlC_Cupin_sf"/>
</dbReference>
<dbReference type="Gene3D" id="2.60.120.10">
    <property type="entry name" value="Jelly Rolls"/>
    <property type="match status" value="1"/>
</dbReference>
<dbReference type="InterPro" id="IPR014710">
    <property type="entry name" value="RmlC-like_jellyroll"/>
</dbReference>
<protein>
    <submittedName>
        <fullName evidence="1">Cupin domain protein</fullName>
    </submittedName>
</protein>
<name>A0AAC9ZER1_9RHOB</name>
<accession>A0AAC9ZER1</accession>
<evidence type="ECO:0000313" key="1">
    <source>
        <dbReference type="EMBL" id="ATF08084.1"/>
    </source>
</evidence>
<dbReference type="Proteomes" id="UP000217545">
    <property type="component" value="Plasmid pP63_b"/>
</dbReference>
<gene>
    <name evidence="1" type="ORF">PhaeoP63_04053</name>
</gene>
<dbReference type="GeneID" id="31848527"/>
<dbReference type="AlphaFoldDB" id="A0AAC9ZER1"/>
<geneLocation type="plasmid" evidence="2">
    <name>pp63_b</name>
</geneLocation>
<reference evidence="1 2" key="1">
    <citation type="journal article" date="2017" name="Front. Microbiol.">
        <title>Phaeobacter piscinae sp. nov., a species of the Roseobacter group and potential aquaculture probiont.</title>
        <authorList>
            <person name="Sonnenschein E.C."/>
            <person name="Phippen C.B.W."/>
            <person name="Nielsen K.F."/>
            <person name="Mateiu R.V."/>
            <person name="Melchiorsen J."/>
            <person name="Gram L."/>
            <person name="Overmann J."/>
            <person name="Freese H.M."/>
        </authorList>
    </citation>
    <scope>NUCLEOTIDE SEQUENCE [LARGE SCALE GENOMIC DNA]</scope>
    <source>
        <strain evidence="1 2">P63</strain>
    </source>
</reference>
<dbReference type="RefSeq" id="WP_024099529.1">
    <property type="nucleotide sequence ID" value="NZ_CP010591.1"/>
</dbReference>
<sequence length="124" mass="14755">MLEEPRLENFSDWPAEMRQEIVENWNNRQVGSRIVSETDSLRIWHLELQPGERAPFHRHEESYFWTVIGEGKSRSHYHDGAIRHTDYQPGDTRHYDICDGQFFVHDLENIGSTPLVFVTVEFKR</sequence>
<dbReference type="SUPFAM" id="SSF51182">
    <property type="entry name" value="RmlC-like cupins"/>
    <property type="match status" value="1"/>
</dbReference>
<evidence type="ECO:0000313" key="2">
    <source>
        <dbReference type="Proteomes" id="UP000217545"/>
    </source>
</evidence>
<dbReference type="EMBL" id="CP010786">
    <property type="protein sequence ID" value="ATF08084.1"/>
    <property type="molecule type" value="Genomic_DNA"/>
</dbReference>
<keyword evidence="1" id="KW-0614">Plasmid</keyword>
<proteinExistence type="predicted"/>